<keyword evidence="5 13" id="KW-0028">Amino-acid biosynthesis</keyword>
<keyword evidence="9 13" id="KW-0418">Kinase</keyword>
<dbReference type="SUPFAM" id="SSF54211">
    <property type="entry name" value="Ribosomal protein S5 domain 2-like"/>
    <property type="match status" value="1"/>
</dbReference>
<evidence type="ECO:0000256" key="2">
    <source>
        <dbReference type="ARBA" id="ARBA00007370"/>
    </source>
</evidence>
<accession>A0A3R9YCP1</accession>
<dbReference type="InterPro" id="IPR000870">
    <property type="entry name" value="Homoserine_kinase"/>
</dbReference>
<feature type="binding site" evidence="13">
    <location>
        <begin position="81"/>
        <end position="91"/>
    </location>
    <ligand>
        <name>ATP</name>
        <dbReference type="ChEBI" id="CHEBI:30616"/>
    </ligand>
</feature>
<dbReference type="RefSeq" id="WP_125943281.1">
    <property type="nucleotide sequence ID" value="NZ_PXZH01000002.1"/>
</dbReference>
<dbReference type="PANTHER" id="PTHR20861:SF1">
    <property type="entry name" value="HOMOSERINE KINASE"/>
    <property type="match status" value="1"/>
</dbReference>
<dbReference type="GO" id="GO:0009088">
    <property type="term" value="P:threonine biosynthetic process"/>
    <property type="evidence" value="ECO:0007669"/>
    <property type="project" value="UniProtKB-UniRule"/>
</dbReference>
<dbReference type="SUPFAM" id="SSF55060">
    <property type="entry name" value="GHMP Kinase, C-terminal domain"/>
    <property type="match status" value="1"/>
</dbReference>
<reference evidence="16 17" key="1">
    <citation type="submission" date="2018-03" db="EMBL/GenBank/DDBJ databases">
        <authorList>
            <person name="Gulvik C.A."/>
        </authorList>
    </citation>
    <scope>NUCLEOTIDE SEQUENCE [LARGE SCALE GENOMIC DNA]</scope>
    <source>
        <strain evidence="16 17">JCM 31581</strain>
    </source>
</reference>
<dbReference type="EMBL" id="PXZH01000002">
    <property type="protein sequence ID" value="RST89348.1"/>
    <property type="molecule type" value="Genomic_DNA"/>
</dbReference>
<dbReference type="OrthoDB" id="9769912at2"/>
<dbReference type="AlphaFoldDB" id="A0A3R9YCP1"/>
<evidence type="ECO:0000256" key="11">
    <source>
        <dbReference type="ARBA" id="ARBA00049375"/>
    </source>
</evidence>
<comment type="similarity">
    <text evidence="2 13">Belongs to the GHMP kinase family. Homoserine kinase subfamily.</text>
</comment>
<dbReference type="Gene3D" id="3.30.70.890">
    <property type="entry name" value="GHMP kinase, C-terminal domain"/>
    <property type="match status" value="1"/>
</dbReference>
<organism evidence="16 17">
    <name type="scientific">Vagococcus humatus</name>
    <dbReference type="NCBI Taxonomy" id="1889241"/>
    <lineage>
        <taxon>Bacteria</taxon>
        <taxon>Bacillati</taxon>
        <taxon>Bacillota</taxon>
        <taxon>Bacilli</taxon>
        <taxon>Lactobacillales</taxon>
        <taxon>Enterococcaceae</taxon>
        <taxon>Vagococcus</taxon>
    </lineage>
</organism>
<evidence type="ECO:0000313" key="16">
    <source>
        <dbReference type="EMBL" id="RST89348.1"/>
    </source>
</evidence>
<dbReference type="PIRSF" id="PIRSF000676">
    <property type="entry name" value="Homoser_kin"/>
    <property type="match status" value="1"/>
</dbReference>
<evidence type="ECO:0000256" key="9">
    <source>
        <dbReference type="ARBA" id="ARBA00022777"/>
    </source>
</evidence>
<evidence type="ECO:0000256" key="12">
    <source>
        <dbReference type="ARBA" id="ARBA00049954"/>
    </source>
</evidence>
<dbReference type="GO" id="GO:0005524">
    <property type="term" value="F:ATP binding"/>
    <property type="evidence" value="ECO:0007669"/>
    <property type="project" value="UniProtKB-UniRule"/>
</dbReference>
<keyword evidence="7 13" id="KW-0791">Threonine biosynthesis</keyword>
<evidence type="ECO:0000256" key="13">
    <source>
        <dbReference type="HAMAP-Rule" id="MF_00384"/>
    </source>
</evidence>
<dbReference type="Proteomes" id="UP000277864">
    <property type="component" value="Unassembled WGS sequence"/>
</dbReference>
<dbReference type="UniPathway" id="UPA00050">
    <property type="reaction ID" value="UER00064"/>
</dbReference>
<evidence type="ECO:0000256" key="7">
    <source>
        <dbReference type="ARBA" id="ARBA00022697"/>
    </source>
</evidence>
<evidence type="ECO:0000256" key="4">
    <source>
        <dbReference type="ARBA" id="ARBA00017858"/>
    </source>
</evidence>
<dbReference type="GO" id="GO:0005737">
    <property type="term" value="C:cytoplasm"/>
    <property type="evidence" value="ECO:0007669"/>
    <property type="project" value="UniProtKB-SubCell"/>
</dbReference>
<comment type="catalytic activity">
    <reaction evidence="11 13">
        <text>L-homoserine + ATP = O-phospho-L-homoserine + ADP + H(+)</text>
        <dbReference type="Rhea" id="RHEA:13985"/>
        <dbReference type="ChEBI" id="CHEBI:15378"/>
        <dbReference type="ChEBI" id="CHEBI:30616"/>
        <dbReference type="ChEBI" id="CHEBI:57476"/>
        <dbReference type="ChEBI" id="CHEBI:57590"/>
        <dbReference type="ChEBI" id="CHEBI:456216"/>
        <dbReference type="EC" id="2.7.1.39"/>
    </reaction>
</comment>
<dbReference type="Pfam" id="PF00288">
    <property type="entry name" value="GHMP_kinases_N"/>
    <property type="match status" value="1"/>
</dbReference>
<keyword evidence="8 13" id="KW-0547">Nucleotide-binding</keyword>
<dbReference type="InterPro" id="IPR036554">
    <property type="entry name" value="GHMP_kinase_C_sf"/>
</dbReference>
<dbReference type="InterPro" id="IPR020568">
    <property type="entry name" value="Ribosomal_Su5_D2-typ_SF"/>
</dbReference>
<comment type="pathway">
    <text evidence="1 13">Amino-acid biosynthesis; L-threonine biosynthesis; L-threonine from L-aspartate: step 4/5.</text>
</comment>
<dbReference type="InterPro" id="IPR014721">
    <property type="entry name" value="Ribsml_uS5_D2-typ_fold_subgr"/>
</dbReference>
<dbReference type="GO" id="GO:0004413">
    <property type="term" value="F:homoserine kinase activity"/>
    <property type="evidence" value="ECO:0007669"/>
    <property type="project" value="UniProtKB-UniRule"/>
</dbReference>
<dbReference type="PRINTS" id="PR00958">
    <property type="entry name" value="HOMSERKINASE"/>
</dbReference>
<dbReference type="InterPro" id="IPR006204">
    <property type="entry name" value="GHMP_kinase_N_dom"/>
</dbReference>
<proteinExistence type="inferred from homology"/>
<dbReference type="Pfam" id="PF08544">
    <property type="entry name" value="GHMP_kinases_C"/>
    <property type="match status" value="1"/>
</dbReference>
<gene>
    <name evidence="13" type="primary">thrB</name>
    <name evidence="16" type="ORF">C7P63_06125</name>
</gene>
<dbReference type="EC" id="2.7.1.39" evidence="3 13"/>
<comment type="subcellular location">
    <subcellularLocation>
        <location evidence="13">Cytoplasm</location>
    </subcellularLocation>
</comment>
<keyword evidence="13" id="KW-0963">Cytoplasm</keyword>
<dbReference type="HAMAP" id="MF_00384">
    <property type="entry name" value="Homoser_kinase"/>
    <property type="match status" value="1"/>
</dbReference>
<evidence type="ECO:0000256" key="5">
    <source>
        <dbReference type="ARBA" id="ARBA00022605"/>
    </source>
</evidence>
<feature type="domain" description="GHMP kinase C-terminal" evidence="15">
    <location>
        <begin position="195"/>
        <end position="269"/>
    </location>
</feature>
<keyword evidence="10 13" id="KW-0067">ATP-binding</keyword>
<evidence type="ECO:0000256" key="8">
    <source>
        <dbReference type="ARBA" id="ARBA00022741"/>
    </source>
</evidence>
<keyword evidence="6 13" id="KW-0808">Transferase</keyword>
<comment type="caution">
    <text evidence="16">The sequence shown here is derived from an EMBL/GenBank/DDBJ whole genome shotgun (WGS) entry which is preliminary data.</text>
</comment>
<dbReference type="InterPro" id="IPR013750">
    <property type="entry name" value="GHMP_kinase_C_dom"/>
</dbReference>
<name>A0A3R9YCP1_9ENTE</name>
<evidence type="ECO:0000259" key="15">
    <source>
        <dbReference type="Pfam" id="PF08544"/>
    </source>
</evidence>
<dbReference type="Gene3D" id="3.30.230.10">
    <property type="match status" value="1"/>
</dbReference>
<comment type="function">
    <text evidence="12 13">Catalyzes the ATP-dependent phosphorylation of L-homoserine to L-homoserine phosphate.</text>
</comment>
<feature type="domain" description="GHMP kinase N-terminal" evidence="14">
    <location>
        <begin position="52"/>
        <end position="134"/>
    </location>
</feature>
<evidence type="ECO:0000256" key="1">
    <source>
        <dbReference type="ARBA" id="ARBA00005015"/>
    </source>
</evidence>
<dbReference type="NCBIfam" id="TIGR00191">
    <property type="entry name" value="thrB"/>
    <property type="match status" value="1"/>
</dbReference>
<evidence type="ECO:0000256" key="6">
    <source>
        <dbReference type="ARBA" id="ARBA00022679"/>
    </source>
</evidence>
<sequence>MIEIRVPATSANLGLGFDCLGMALTMEASVQFSSSDQLIITGCDKKYQGADNLIYQAYCHGMSYLNQVALPVHIHINSPIPPARGLGSSATCVVAGILAAYGLTGTPVNREEVLKLATELEGHPDNVAPAILGGLTASYQGEKQIYTITYPVHSSYRFAVFIPDFPLETQKARAVLPQQIAFSEAVSNQSQLLCMLESLKQGEGTWLKEVLKDHLHEPYRKKLITEYEQVKKIAERTGAISLVISGSGPTLLAIYQEQVPLAELTAELKQLEHKWDCQELSIETKGAYIC</sequence>
<evidence type="ECO:0000259" key="14">
    <source>
        <dbReference type="Pfam" id="PF00288"/>
    </source>
</evidence>
<keyword evidence="17" id="KW-1185">Reference proteome</keyword>
<evidence type="ECO:0000313" key="17">
    <source>
        <dbReference type="Proteomes" id="UP000277864"/>
    </source>
</evidence>
<dbReference type="PROSITE" id="PS00627">
    <property type="entry name" value="GHMP_KINASES_ATP"/>
    <property type="match status" value="1"/>
</dbReference>
<evidence type="ECO:0000256" key="10">
    <source>
        <dbReference type="ARBA" id="ARBA00022840"/>
    </source>
</evidence>
<protein>
    <recommendedName>
        <fullName evidence="4 13">Homoserine kinase</fullName>
        <shortName evidence="13">HK</shortName>
        <shortName evidence="13">HSK</shortName>
        <ecNumber evidence="3 13">2.7.1.39</ecNumber>
    </recommendedName>
</protein>
<dbReference type="PANTHER" id="PTHR20861">
    <property type="entry name" value="HOMOSERINE/4-DIPHOSPHOCYTIDYL-2-C-METHYL-D-ERYTHRITOL KINASE"/>
    <property type="match status" value="1"/>
</dbReference>
<dbReference type="InterPro" id="IPR006203">
    <property type="entry name" value="GHMP_knse_ATP-bd_CS"/>
</dbReference>
<evidence type="ECO:0000256" key="3">
    <source>
        <dbReference type="ARBA" id="ARBA00012078"/>
    </source>
</evidence>